<organism evidence="2 3">
    <name type="scientific">Microlunatus spumicola</name>
    <dbReference type="NCBI Taxonomy" id="81499"/>
    <lineage>
        <taxon>Bacteria</taxon>
        <taxon>Bacillati</taxon>
        <taxon>Actinomycetota</taxon>
        <taxon>Actinomycetes</taxon>
        <taxon>Propionibacteriales</taxon>
        <taxon>Propionibacteriaceae</taxon>
        <taxon>Microlunatus</taxon>
    </lineage>
</organism>
<evidence type="ECO:0000259" key="1">
    <source>
        <dbReference type="Pfam" id="PF01370"/>
    </source>
</evidence>
<name>A0ABP6XK78_9ACTN</name>
<evidence type="ECO:0000313" key="3">
    <source>
        <dbReference type="Proteomes" id="UP001500767"/>
    </source>
</evidence>
<proteinExistence type="predicted"/>
<accession>A0ABP6XK78</accession>
<keyword evidence="3" id="KW-1185">Reference proteome</keyword>
<sequence length="307" mass="32299">MTSEVGQRPVVVVTGANGLVGRRVCEVLTEQGAAVRAVVRRAGTAPQLDGLEEHVGDFADPALAARVTEGAEAVVTTVHPMGSDLATQHKVGVEDTSRLARAARDAGVLRFVHLSTCAVYGQPDGAVDIDESSPLVGDDAGDYAVTKRDTDAALGEVDGITRVLVRPPAILGAGETSVWNTLRPTDVRDDEQARHEVARRTFRWVHVDDLASLVADLALGNVPLAADPEVGPVGGGCTAVDVAGEPATLRDYLGTVTRALGVEAVWEDGPAWTGQVRTDRARAWGWTPKVTLADALAELEESVRALR</sequence>
<dbReference type="SUPFAM" id="SSF51735">
    <property type="entry name" value="NAD(P)-binding Rossmann-fold domains"/>
    <property type="match status" value="1"/>
</dbReference>
<dbReference type="Proteomes" id="UP001500767">
    <property type="component" value="Unassembled WGS sequence"/>
</dbReference>
<dbReference type="PANTHER" id="PTHR43245">
    <property type="entry name" value="BIFUNCTIONAL POLYMYXIN RESISTANCE PROTEIN ARNA"/>
    <property type="match status" value="1"/>
</dbReference>
<dbReference type="Gene3D" id="3.40.50.720">
    <property type="entry name" value="NAD(P)-binding Rossmann-like Domain"/>
    <property type="match status" value="1"/>
</dbReference>
<dbReference type="EMBL" id="BAAAYR010000002">
    <property type="protein sequence ID" value="GAA3566601.1"/>
    <property type="molecule type" value="Genomic_DNA"/>
</dbReference>
<comment type="caution">
    <text evidence="2">The sequence shown here is derived from an EMBL/GenBank/DDBJ whole genome shotgun (WGS) entry which is preliminary data.</text>
</comment>
<gene>
    <name evidence="2" type="ORF">GCM10022197_23220</name>
</gene>
<dbReference type="InterPro" id="IPR036291">
    <property type="entry name" value="NAD(P)-bd_dom_sf"/>
</dbReference>
<protein>
    <recommendedName>
        <fullName evidence="1">NAD-dependent epimerase/dehydratase domain-containing protein</fullName>
    </recommendedName>
</protein>
<evidence type="ECO:0000313" key="2">
    <source>
        <dbReference type="EMBL" id="GAA3566601.1"/>
    </source>
</evidence>
<dbReference type="InterPro" id="IPR050177">
    <property type="entry name" value="Lipid_A_modif_metabolic_enz"/>
</dbReference>
<dbReference type="Pfam" id="PF01370">
    <property type="entry name" value="Epimerase"/>
    <property type="match status" value="1"/>
</dbReference>
<dbReference type="RefSeq" id="WP_204910538.1">
    <property type="nucleotide sequence ID" value="NZ_BAAAYR010000002.1"/>
</dbReference>
<feature type="domain" description="NAD-dependent epimerase/dehydratase" evidence="1">
    <location>
        <begin position="11"/>
        <end position="214"/>
    </location>
</feature>
<dbReference type="InterPro" id="IPR001509">
    <property type="entry name" value="Epimerase_deHydtase"/>
</dbReference>
<reference evidence="3" key="1">
    <citation type="journal article" date="2019" name="Int. J. Syst. Evol. Microbiol.">
        <title>The Global Catalogue of Microorganisms (GCM) 10K type strain sequencing project: providing services to taxonomists for standard genome sequencing and annotation.</title>
        <authorList>
            <consortium name="The Broad Institute Genomics Platform"/>
            <consortium name="The Broad Institute Genome Sequencing Center for Infectious Disease"/>
            <person name="Wu L."/>
            <person name="Ma J."/>
        </authorList>
    </citation>
    <scope>NUCLEOTIDE SEQUENCE [LARGE SCALE GENOMIC DNA]</scope>
    <source>
        <strain evidence="3">JCM 16540</strain>
    </source>
</reference>